<dbReference type="Proteomes" id="UP000241394">
    <property type="component" value="Chromosome LG20"/>
</dbReference>
<name>A0A2R6Q4C0_ACTCC</name>
<feature type="region of interest" description="Disordered" evidence="1">
    <location>
        <begin position="475"/>
        <end position="495"/>
    </location>
</feature>
<proteinExistence type="predicted"/>
<dbReference type="InterPro" id="IPR044661">
    <property type="entry name" value="MED15a/b/c-like"/>
</dbReference>
<gene>
    <name evidence="2" type="ORF">CEY00_Acc23066</name>
</gene>
<dbReference type="AlphaFoldDB" id="A0A2R6Q4C0"/>
<feature type="region of interest" description="Disordered" evidence="1">
    <location>
        <begin position="170"/>
        <end position="192"/>
    </location>
</feature>
<feature type="region of interest" description="Disordered" evidence="1">
    <location>
        <begin position="199"/>
        <end position="218"/>
    </location>
</feature>
<feature type="compositionally biased region" description="Polar residues" evidence="1">
    <location>
        <begin position="172"/>
        <end position="182"/>
    </location>
</feature>
<feature type="region of interest" description="Disordered" evidence="1">
    <location>
        <begin position="357"/>
        <end position="376"/>
    </location>
</feature>
<feature type="compositionally biased region" description="Polar residues" evidence="1">
    <location>
        <begin position="199"/>
        <end position="213"/>
    </location>
</feature>
<evidence type="ECO:0000313" key="3">
    <source>
        <dbReference type="Proteomes" id="UP000241394"/>
    </source>
</evidence>
<dbReference type="GO" id="GO:0003713">
    <property type="term" value="F:transcription coactivator activity"/>
    <property type="evidence" value="ECO:0007669"/>
    <property type="project" value="InterPro"/>
</dbReference>
<evidence type="ECO:0000313" key="2">
    <source>
        <dbReference type="EMBL" id="PSS01710.1"/>
    </source>
</evidence>
<feature type="compositionally biased region" description="Polar residues" evidence="1">
    <location>
        <begin position="366"/>
        <end position="376"/>
    </location>
</feature>
<dbReference type="EMBL" id="NKQK01000020">
    <property type="protein sequence ID" value="PSS01710.1"/>
    <property type="molecule type" value="Genomic_DNA"/>
</dbReference>
<comment type="caution">
    <text evidence="2">The sequence shown here is derived from an EMBL/GenBank/DDBJ whole genome shotgun (WGS) entry which is preliminary data.</text>
</comment>
<dbReference type="GO" id="GO:0031490">
    <property type="term" value="F:chromatin DNA binding"/>
    <property type="evidence" value="ECO:0007669"/>
    <property type="project" value="InterPro"/>
</dbReference>
<sequence>MDYKLVESDSNFDVNDWLAESKSEPEVGNSGIEDARIQDSTLNSCNLSQLENSSVKLEEKFCQNEASKPVSMSRTCQRVIPMESLYHHSSSTASSCSAMTQSIKTEPSGQGFSLQSMSAYSHEPAGNLVGQTMQSNIFANSQSQSSQQAVLQHQHQQLQQQQLLNQNVQRPHIQSSSMQSKIQYYHQRQQEQHNLSLPTEVGSSQQTMSTAVQDQRRVGQHPNATILQQNHHFGMQEKHQQMPPYQQNISTMFKQSSGLQNNVTGLQQPQQQKFTRARSDVLNMQPQQYALHILQQPEVTAPQKNFQQTSQPIQLDKLLGLHNQRNSLQESTQKRHQTSAALLPQTGIIDHPKHLEQSQRVLPEGSSASVGSTSQTRLDHWRGQAYQQLESAREMFLTEAIGLYNMVRKSCLQSPSPEIPAKYDRNRIFIGKSIRFLKMSRADIDHQCSKDKFYYYLNMITDYFTLIRSRNLVSAQQHGQQQPPGSQSENPQPQQQINTKLQFHSVNRGLTGAPAGSPQLSTHQAIPSSQANKTNFIHKGSSSGSEPNNAWSPLQHGSPHQLTMRRLQQTNTINSLHDSSLIGMEQRNLVDPLLHNGVRSLCPNMLNTLQQTNFSHMTTVNELEPTTNPCPSSSTTPFLNLKQQPIHQMMQTQTLKQSLQQPSIEKKKKQMSKQKMHEINEPKPGQVVSFSSGMLKEHHSVSQHMQYSPQSLLPSIPHLNSGSPQTSHHSSQQPNQIFLLSHLSKAGTHLQCAASQFTSPSPSTPLTPSSLLVDLEKNSTGISPLSAAKNTEHTQTPEILASSVLEEFTGPEDNQETNTMEPSLKCLLELVETISPRALSSSVQDIGAVIDMTDRISVITASESRVAIGDYLATDTSHRLQGRTFSLDCGSTSSKLKKRSRSIRTIALDLLSSPFNENDGLEWPSRQTIDMDSTATSRIKRPRTELNCALLEEIKETNQKLVETLIDVVLNSTECAVKAGFGEGMIVRCSYSAIGLGGNFNQHYASARMELPILAVKLLVPADYPKSSPIFLNTPLTSWSEVEATENLSEKAKLRFSLSLRKLSQPMSLGEMARTWDVCARTVLSDFAQSMGGGSFSSTYGTWENCITAA</sequence>
<dbReference type="InParanoid" id="A0A2R6Q4C0"/>
<reference evidence="2 3" key="1">
    <citation type="submission" date="2017-07" db="EMBL/GenBank/DDBJ databases">
        <title>An improved, manually edited Actinidia chinensis var. chinensis (kiwifruit) genome highlights the challenges associated with draft genomes and gene prediction in plants.</title>
        <authorList>
            <person name="Pilkington S."/>
            <person name="Crowhurst R."/>
            <person name="Hilario E."/>
            <person name="Nardozza S."/>
            <person name="Fraser L."/>
            <person name="Peng Y."/>
            <person name="Gunaseelan K."/>
            <person name="Simpson R."/>
            <person name="Tahir J."/>
            <person name="Deroles S."/>
            <person name="Templeton K."/>
            <person name="Luo Z."/>
            <person name="Davy M."/>
            <person name="Cheng C."/>
            <person name="Mcneilage M."/>
            <person name="Scaglione D."/>
            <person name="Liu Y."/>
            <person name="Zhang Q."/>
            <person name="Datson P."/>
            <person name="De Silva N."/>
            <person name="Gardiner S."/>
            <person name="Bassett H."/>
            <person name="Chagne D."/>
            <person name="Mccallum J."/>
            <person name="Dzierzon H."/>
            <person name="Deng C."/>
            <person name="Wang Y.-Y."/>
            <person name="Barron N."/>
            <person name="Manako K."/>
            <person name="Bowen J."/>
            <person name="Foster T."/>
            <person name="Erridge Z."/>
            <person name="Tiffin H."/>
            <person name="Waite C."/>
            <person name="Davies K."/>
            <person name="Grierson E."/>
            <person name="Laing W."/>
            <person name="Kirk R."/>
            <person name="Chen X."/>
            <person name="Wood M."/>
            <person name="Montefiori M."/>
            <person name="Brummell D."/>
            <person name="Schwinn K."/>
            <person name="Catanach A."/>
            <person name="Fullerton C."/>
            <person name="Li D."/>
            <person name="Meiyalaghan S."/>
            <person name="Nieuwenhuizen N."/>
            <person name="Read N."/>
            <person name="Prakash R."/>
            <person name="Hunter D."/>
            <person name="Zhang H."/>
            <person name="Mckenzie M."/>
            <person name="Knabel M."/>
            <person name="Harris A."/>
            <person name="Allan A."/>
            <person name="Chen A."/>
            <person name="Janssen B."/>
            <person name="Plunkett B."/>
            <person name="Dwamena C."/>
            <person name="Voogd C."/>
            <person name="Leif D."/>
            <person name="Lafferty D."/>
            <person name="Souleyre E."/>
            <person name="Varkonyi-Gasic E."/>
            <person name="Gambi F."/>
            <person name="Hanley J."/>
            <person name="Yao J.-L."/>
            <person name="Cheung J."/>
            <person name="David K."/>
            <person name="Warren B."/>
            <person name="Marsh K."/>
            <person name="Snowden K."/>
            <person name="Lin-Wang K."/>
            <person name="Brian L."/>
            <person name="Martinez-Sanchez M."/>
            <person name="Wang M."/>
            <person name="Ileperuma N."/>
            <person name="Macnee N."/>
            <person name="Campin R."/>
            <person name="Mcatee P."/>
            <person name="Drummond R."/>
            <person name="Espley R."/>
            <person name="Ireland H."/>
            <person name="Wu R."/>
            <person name="Atkinson R."/>
            <person name="Karunairetnam S."/>
            <person name="Bulley S."/>
            <person name="Chunkath S."/>
            <person name="Hanley Z."/>
            <person name="Storey R."/>
            <person name="Thrimawithana A."/>
            <person name="Thomson S."/>
            <person name="David C."/>
            <person name="Testolin R."/>
        </authorList>
    </citation>
    <scope>NUCLEOTIDE SEQUENCE [LARGE SCALE GENOMIC DNA]</scope>
    <source>
        <strain evidence="3">cv. Red5</strain>
        <tissue evidence="2">Young leaf</tissue>
    </source>
</reference>
<feature type="compositionally biased region" description="Low complexity" evidence="1">
    <location>
        <begin position="720"/>
        <end position="734"/>
    </location>
</feature>
<protein>
    <submittedName>
        <fullName evidence="2">Mediator of RNA polymerase II transcription subunit 15a like</fullName>
    </submittedName>
</protein>
<dbReference type="STRING" id="1590841.A0A2R6Q4C0"/>
<evidence type="ECO:0000256" key="1">
    <source>
        <dbReference type="SAM" id="MobiDB-lite"/>
    </source>
</evidence>
<dbReference type="PANTHER" id="PTHR33137">
    <property type="entry name" value="MEDIATOR OF RNA POLYMERASE II TRANSCRIPTION SUBUNIT 15A-RELATED"/>
    <property type="match status" value="1"/>
</dbReference>
<dbReference type="OrthoDB" id="1896842at2759"/>
<feature type="compositionally biased region" description="Polar residues" evidence="1">
    <location>
        <begin position="534"/>
        <end position="552"/>
    </location>
</feature>
<feature type="region of interest" description="Disordered" evidence="1">
    <location>
        <begin position="508"/>
        <end position="527"/>
    </location>
</feature>
<organism evidence="2 3">
    <name type="scientific">Actinidia chinensis var. chinensis</name>
    <name type="common">Chinese soft-hair kiwi</name>
    <dbReference type="NCBI Taxonomy" id="1590841"/>
    <lineage>
        <taxon>Eukaryota</taxon>
        <taxon>Viridiplantae</taxon>
        <taxon>Streptophyta</taxon>
        <taxon>Embryophyta</taxon>
        <taxon>Tracheophyta</taxon>
        <taxon>Spermatophyta</taxon>
        <taxon>Magnoliopsida</taxon>
        <taxon>eudicotyledons</taxon>
        <taxon>Gunneridae</taxon>
        <taxon>Pentapetalae</taxon>
        <taxon>asterids</taxon>
        <taxon>Ericales</taxon>
        <taxon>Actinidiaceae</taxon>
        <taxon>Actinidia</taxon>
    </lineage>
</organism>
<feature type="region of interest" description="Disordered" evidence="1">
    <location>
        <begin position="656"/>
        <end position="734"/>
    </location>
</feature>
<feature type="compositionally biased region" description="Polar residues" evidence="1">
    <location>
        <begin position="702"/>
        <end position="713"/>
    </location>
</feature>
<feature type="region of interest" description="Disordered" evidence="1">
    <location>
        <begin position="534"/>
        <end position="558"/>
    </location>
</feature>
<accession>A0A2R6Q4C0</accession>
<keyword evidence="3" id="KW-1185">Reference proteome</keyword>
<reference evidence="3" key="2">
    <citation type="journal article" date="2018" name="BMC Genomics">
        <title>A manually annotated Actinidia chinensis var. chinensis (kiwifruit) genome highlights the challenges associated with draft genomes and gene prediction in plants.</title>
        <authorList>
            <person name="Pilkington S.M."/>
            <person name="Crowhurst R."/>
            <person name="Hilario E."/>
            <person name="Nardozza S."/>
            <person name="Fraser L."/>
            <person name="Peng Y."/>
            <person name="Gunaseelan K."/>
            <person name="Simpson R."/>
            <person name="Tahir J."/>
            <person name="Deroles S.C."/>
            <person name="Templeton K."/>
            <person name="Luo Z."/>
            <person name="Davy M."/>
            <person name="Cheng C."/>
            <person name="McNeilage M."/>
            <person name="Scaglione D."/>
            <person name="Liu Y."/>
            <person name="Zhang Q."/>
            <person name="Datson P."/>
            <person name="De Silva N."/>
            <person name="Gardiner S.E."/>
            <person name="Bassett H."/>
            <person name="Chagne D."/>
            <person name="McCallum J."/>
            <person name="Dzierzon H."/>
            <person name="Deng C."/>
            <person name="Wang Y.Y."/>
            <person name="Barron L."/>
            <person name="Manako K."/>
            <person name="Bowen J."/>
            <person name="Foster T.M."/>
            <person name="Erridge Z.A."/>
            <person name="Tiffin H."/>
            <person name="Waite C.N."/>
            <person name="Davies K.M."/>
            <person name="Grierson E.P."/>
            <person name="Laing W.A."/>
            <person name="Kirk R."/>
            <person name="Chen X."/>
            <person name="Wood M."/>
            <person name="Montefiori M."/>
            <person name="Brummell D.A."/>
            <person name="Schwinn K.E."/>
            <person name="Catanach A."/>
            <person name="Fullerton C."/>
            <person name="Li D."/>
            <person name="Meiyalaghan S."/>
            <person name="Nieuwenhuizen N."/>
            <person name="Read N."/>
            <person name="Prakash R."/>
            <person name="Hunter D."/>
            <person name="Zhang H."/>
            <person name="McKenzie M."/>
            <person name="Knabel M."/>
            <person name="Harris A."/>
            <person name="Allan A.C."/>
            <person name="Gleave A."/>
            <person name="Chen A."/>
            <person name="Janssen B.J."/>
            <person name="Plunkett B."/>
            <person name="Ampomah-Dwamena C."/>
            <person name="Voogd C."/>
            <person name="Leif D."/>
            <person name="Lafferty D."/>
            <person name="Souleyre E.J.F."/>
            <person name="Varkonyi-Gasic E."/>
            <person name="Gambi F."/>
            <person name="Hanley J."/>
            <person name="Yao J.L."/>
            <person name="Cheung J."/>
            <person name="David K.M."/>
            <person name="Warren B."/>
            <person name="Marsh K."/>
            <person name="Snowden K.C."/>
            <person name="Lin-Wang K."/>
            <person name="Brian L."/>
            <person name="Martinez-Sanchez M."/>
            <person name="Wang M."/>
            <person name="Ileperuma N."/>
            <person name="Macnee N."/>
            <person name="Campin R."/>
            <person name="McAtee P."/>
            <person name="Drummond R.S.M."/>
            <person name="Espley R.V."/>
            <person name="Ireland H.S."/>
            <person name="Wu R."/>
            <person name="Atkinson R.G."/>
            <person name="Karunairetnam S."/>
            <person name="Bulley S."/>
            <person name="Chunkath S."/>
            <person name="Hanley Z."/>
            <person name="Storey R."/>
            <person name="Thrimawithana A.H."/>
            <person name="Thomson S."/>
            <person name="David C."/>
            <person name="Testolin R."/>
            <person name="Huang H."/>
            <person name="Hellens R.P."/>
            <person name="Schaffer R.J."/>
        </authorList>
    </citation>
    <scope>NUCLEOTIDE SEQUENCE [LARGE SCALE GENOMIC DNA]</scope>
    <source>
        <strain evidence="3">cv. Red5</strain>
    </source>
</reference>
<dbReference type="PANTHER" id="PTHR33137:SF44">
    <property type="entry name" value="MEDIATOR COMPLEX SUBUNIT 15 KIX DOMAIN-CONTAINING PROTEIN"/>
    <property type="match status" value="1"/>
</dbReference>
<feature type="compositionally biased region" description="Polar residues" evidence="1">
    <location>
        <begin position="518"/>
        <end position="527"/>
    </location>
</feature>
<dbReference type="Gramene" id="PSS01710">
    <property type="protein sequence ID" value="PSS01710"/>
    <property type="gene ID" value="CEY00_Acc23066"/>
</dbReference>
<feature type="compositionally biased region" description="Low complexity" evidence="1">
    <location>
        <begin position="476"/>
        <end position="495"/>
    </location>
</feature>